<protein>
    <submittedName>
        <fullName evidence="2">Uncharacterized protein</fullName>
    </submittedName>
</protein>
<evidence type="ECO:0000313" key="3">
    <source>
        <dbReference type="Proteomes" id="UP000799424"/>
    </source>
</evidence>
<accession>A0A6A7AI30</accession>
<feature type="compositionally biased region" description="Basic and acidic residues" evidence="1">
    <location>
        <begin position="78"/>
        <end position="87"/>
    </location>
</feature>
<gene>
    <name evidence="2" type="ORF">CC86DRAFT_87758</name>
</gene>
<dbReference type="EMBL" id="MU006217">
    <property type="protein sequence ID" value="KAF2832245.1"/>
    <property type="molecule type" value="Genomic_DNA"/>
</dbReference>
<feature type="compositionally biased region" description="Basic and acidic residues" evidence="1">
    <location>
        <begin position="125"/>
        <end position="136"/>
    </location>
</feature>
<feature type="compositionally biased region" description="Low complexity" evidence="1">
    <location>
        <begin position="141"/>
        <end position="154"/>
    </location>
</feature>
<evidence type="ECO:0000256" key="1">
    <source>
        <dbReference type="SAM" id="MobiDB-lite"/>
    </source>
</evidence>
<reference evidence="2" key="1">
    <citation type="journal article" date="2020" name="Stud. Mycol.">
        <title>101 Dothideomycetes genomes: a test case for predicting lifestyles and emergence of pathogens.</title>
        <authorList>
            <person name="Haridas S."/>
            <person name="Albert R."/>
            <person name="Binder M."/>
            <person name="Bloem J."/>
            <person name="Labutti K."/>
            <person name="Salamov A."/>
            <person name="Andreopoulos B."/>
            <person name="Baker S."/>
            <person name="Barry K."/>
            <person name="Bills G."/>
            <person name="Bluhm B."/>
            <person name="Cannon C."/>
            <person name="Castanera R."/>
            <person name="Culley D."/>
            <person name="Daum C."/>
            <person name="Ezra D."/>
            <person name="Gonzalez J."/>
            <person name="Henrissat B."/>
            <person name="Kuo A."/>
            <person name="Liang C."/>
            <person name="Lipzen A."/>
            <person name="Lutzoni F."/>
            <person name="Magnuson J."/>
            <person name="Mondo S."/>
            <person name="Nolan M."/>
            <person name="Ohm R."/>
            <person name="Pangilinan J."/>
            <person name="Park H.-J."/>
            <person name="Ramirez L."/>
            <person name="Alfaro M."/>
            <person name="Sun H."/>
            <person name="Tritt A."/>
            <person name="Yoshinaga Y."/>
            <person name="Zwiers L.-H."/>
            <person name="Turgeon B."/>
            <person name="Goodwin S."/>
            <person name="Spatafora J."/>
            <person name="Crous P."/>
            <person name="Grigoriev I."/>
        </authorList>
    </citation>
    <scope>NUCLEOTIDE SEQUENCE</scope>
    <source>
        <strain evidence="2">CBS 113818</strain>
    </source>
</reference>
<sequence>MASTTTDFDLDFERINAREEHYARAGPSPPKVHKRMDSTDVGGVGTHFNPPTNQNSWPPDIDIPVDEAISTQYGARHHMQEQSRAPEDGPSLVDGSRDAPPIPSPPALPRDTHHVSNKDAALLRIRRDELRARELAQDQQSESSAPSCCGSPPSITEDDDLPGTHTPTPSRNGDRTPINASRPTTPTNPSVATTVSGYESEGKGPVSPDPWTATTGCKRKWSGEHDIEHSRR</sequence>
<proteinExistence type="predicted"/>
<evidence type="ECO:0000313" key="2">
    <source>
        <dbReference type="EMBL" id="KAF2832245.1"/>
    </source>
</evidence>
<organism evidence="2 3">
    <name type="scientific">Ophiobolus disseminans</name>
    <dbReference type="NCBI Taxonomy" id="1469910"/>
    <lineage>
        <taxon>Eukaryota</taxon>
        <taxon>Fungi</taxon>
        <taxon>Dikarya</taxon>
        <taxon>Ascomycota</taxon>
        <taxon>Pezizomycotina</taxon>
        <taxon>Dothideomycetes</taxon>
        <taxon>Pleosporomycetidae</taxon>
        <taxon>Pleosporales</taxon>
        <taxon>Pleosporineae</taxon>
        <taxon>Phaeosphaeriaceae</taxon>
        <taxon>Ophiobolus</taxon>
    </lineage>
</organism>
<keyword evidence="3" id="KW-1185">Reference proteome</keyword>
<feature type="compositionally biased region" description="Polar residues" evidence="1">
    <location>
        <begin position="178"/>
        <end position="197"/>
    </location>
</feature>
<name>A0A6A7AI30_9PLEO</name>
<dbReference type="Proteomes" id="UP000799424">
    <property type="component" value="Unassembled WGS sequence"/>
</dbReference>
<feature type="region of interest" description="Disordered" evidence="1">
    <location>
        <begin position="20"/>
        <end position="232"/>
    </location>
</feature>
<dbReference type="AlphaFoldDB" id="A0A6A7AI30"/>
<dbReference type="OrthoDB" id="3663339at2759"/>
<feature type="compositionally biased region" description="Basic and acidic residues" evidence="1">
    <location>
        <begin position="221"/>
        <end position="232"/>
    </location>
</feature>